<comment type="similarity">
    <text evidence="3">Belongs to the polysaccharide deacetylase family.</text>
</comment>
<evidence type="ECO:0000313" key="21">
    <source>
        <dbReference type="Proteomes" id="UP000008783"/>
    </source>
</evidence>
<dbReference type="GO" id="GO:0071555">
    <property type="term" value="P:cell wall organization"/>
    <property type="evidence" value="ECO:0007669"/>
    <property type="project" value="UniProtKB-KW"/>
</dbReference>
<keyword evidence="4" id="KW-0325">Glycoprotein</keyword>
<dbReference type="RefSeq" id="XP_003325268.2">
    <property type="nucleotide sequence ID" value="XM_003325220.2"/>
</dbReference>
<dbReference type="GeneID" id="10539867"/>
<dbReference type="PANTHER" id="PTHR10587">
    <property type="entry name" value="GLYCOSYL TRANSFERASE-RELATED"/>
    <property type="match status" value="1"/>
</dbReference>
<feature type="region of interest" description="Disordered" evidence="17">
    <location>
        <begin position="358"/>
        <end position="387"/>
    </location>
</feature>
<reference evidence="21" key="2">
    <citation type="journal article" date="2011" name="Proc. Natl. Acad. Sci. U.S.A.">
        <title>Obligate biotrophy features unraveled by the genomic analysis of rust fungi.</title>
        <authorList>
            <person name="Duplessis S."/>
            <person name="Cuomo C.A."/>
            <person name="Lin Y.-C."/>
            <person name="Aerts A."/>
            <person name="Tisserant E."/>
            <person name="Veneault-Fourrey C."/>
            <person name="Joly D.L."/>
            <person name="Hacquard S."/>
            <person name="Amselem J."/>
            <person name="Cantarel B.L."/>
            <person name="Chiu R."/>
            <person name="Coutinho P.M."/>
            <person name="Feau N."/>
            <person name="Field M."/>
            <person name="Frey P."/>
            <person name="Gelhaye E."/>
            <person name="Goldberg J."/>
            <person name="Grabherr M.G."/>
            <person name="Kodira C.D."/>
            <person name="Kohler A."/>
            <person name="Kuees U."/>
            <person name="Lindquist E.A."/>
            <person name="Lucas S.M."/>
            <person name="Mago R."/>
            <person name="Mauceli E."/>
            <person name="Morin E."/>
            <person name="Murat C."/>
            <person name="Pangilinan J.L."/>
            <person name="Park R."/>
            <person name="Pearson M."/>
            <person name="Quesneville H."/>
            <person name="Rouhier N."/>
            <person name="Sakthikumar S."/>
            <person name="Salamov A.A."/>
            <person name="Schmutz J."/>
            <person name="Selles B."/>
            <person name="Shapiro H."/>
            <person name="Tanguay P."/>
            <person name="Tuskan G.A."/>
            <person name="Henrissat B."/>
            <person name="Van de Peer Y."/>
            <person name="Rouze P."/>
            <person name="Ellis J.G."/>
            <person name="Dodds P.N."/>
            <person name="Schein J.E."/>
            <person name="Zhong S."/>
            <person name="Hamelin R.C."/>
            <person name="Grigoriev I.V."/>
            <person name="Szabo L.J."/>
            <person name="Martin F."/>
        </authorList>
    </citation>
    <scope>NUCLEOTIDE SEQUENCE [LARGE SCALE GENOMIC DNA]</scope>
    <source>
        <strain evidence="21">CRL 75-36-700-3 / race SCCL</strain>
    </source>
</reference>
<keyword evidence="4" id="KW-0336">GPI-anchor</keyword>
<evidence type="ECO:0000256" key="10">
    <source>
        <dbReference type="ARBA" id="ARBA00023288"/>
    </source>
</evidence>
<evidence type="ECO:0000313" key="20">
    <source>
        <dbReference type="EMBL" id="EFP80849.2"/>
    </source>
</evidence>
<name>E3K974_PUCGT</name>
<dbReference type="KEGG" id="pgr:PGTG_07101"/>
<dbReference type="GO" id="GO:0005886">
    <property type="term" value="C:plasma membrane"/>
    <property type="evidence" value="ECO:0007669"/>
    <property type="project" value="UniProtKB-SubCell"/>
</dbReference>
<feature type="chain" id="PRO_5003171824" description="Chitin deacetylase 3" evidence="18">
    <location>
        <begin position="22"/>
        <end position="413"/>
    </location>
</feature>
<evidence type="ECO:0000259" key="19">
    <source>
        <dbReference type="PROSITE" id="PS51677"/>
    </source>
</evidence>
<feature type="domain" description="NodB homology" evidence="19">
    <location>
        <begin position="119"/>
        <end position="314"/>
    </location>
</feature>
<sequence>MTGILNTLCTVLACLSVGIVGSYVAHPNRDPQVVKLFTRQGVANQYPPPDIPGPRPRAEWIDALNREKQAGRIPHLKPSIKTADQSVKYDPGVNGSDPKICSWTIGCRSPTDITDAPAGMMGISFDDGPEPASSQLMEFLKSVNQTATHFMIGSRIQQSPDAFAVALKQGGHIAVHTWSHPLMTTLSDTAVLGELGWTLQIIFDLSGGRLPAFWRPPFGDVDNRVRAIAKNVFGLQTVIWNQDTNDWCLTPHNTNTCGAEGPSNEAALDLEMTRFVNMPKNPGLIILEHELTIHSVRGFTHAWPAIQKAGWDTRPIPSLFNAPWYQNAKGAYDEAIHLTSLLNASEVVASARARLADTSNSTSANSPLNSTVPVPPAITSPQVRGSISGTSHKRSAFQILHLIFVQGLILTVM</sequence>
<evidence type="ECO:0000256" key="3">
    <source>
        <dbReference type="ARBA" id="ARBA00010973"/>
    </source>
</evidence>
<evidence type="ECO:0000256" key="4">
    <source>
        <dbReference type="ARBA" id="ARBA00022622"/>
    </source>
</evidence>
<evidence type="ECO:0000256" key="5">
    <source>
        <dbReference type="ARBA" id="ARBA00022669"/>
    </source>
</evidence>
<keyword evidence="8" id="KW-0119">Carbohydrate metabolism</keyword>
<evidence type="ECO:0000256" key="8">
    <source>
        <dbReference type="ARBA" id="ARBA00023277"/>
    </source>
</evidence>
<feature type="compositionally biased region" description="Polar residues" evidence="17">
    <location>
        <begin position="358"/>
        <end position="372"/>
    </location>
</feature>
<dbReference type="GO" id="GO:0009272">
    <property type="term" value="P:fungal-type cell wall biogenesis"/>
    <property type="evidence" value="ECO:0007669"/>
    <property type="project" value="UniProtKB-ARBA"/>
</dbReference>
<evidence type="ECO:0000256" key="6">
    <source>
        <dbReference type="ARBA" id="ARBA00022685"/>
    </source>
</evidence>
<evidence type="ECO:0000256" key="16">
    <source>
        <dbReference type="ARBA" id="ARBA00072867"/>
    </source>
</evidence>
<dbReference type="HOGENOM" id="CLU_042090_2_0_1"/>
<dbReference type="InParanoid" id="E3K974"/>
<dbReference type="FunFam" id="3.20.20.370:FF:000009">
    <property type="entry name" value="Chitin deacetylase"/>
    <property type="match status" value="1"/>
</dbReference>
<accession>E3K974</accession>
<reference key="1">
    <citation type="submission" date="2007-01" db="EMBL/GenBank/DDBJ databases">
        <title>The Genome Sequence of Puccinia graminis f. sp. tritici Strain CRL 75-36-700-3.</title>
        <authorList>
            <consortium name="The Broad Institute Genome Sequencing Platform"/>
            <person name="Birren B."/>
            <person name="Lander E."/>
            <person name="Galagan J."/>
            <person name="Nusbaum C."/>
            <person name="Devon K."/>
            <person name="Cuomo C."/>
            <person name="Jaffe D."/>
            <person name="Butler J."/>
            <person name="Alvarez P."/>
            <person name="Gnerre S."/>
            <person name="Grabherr M."/>
            <person name="Mauceli E."/>
            <person name="Brockman W."/>
            <person name="Young S."/>
            <person name="LaButti K."/>
            <person name="Sykes S."/>
            <person name="DeCaprio D."/>
            <person name="Crawford M."/>
            <person name="Koehrsen M."/>
            <person name="Engels R."/>
            <person name="Montgomery P."/>
            <person name="Pearson M."/>
            <person name="Howarth C."/>
            <person name="Larson L."/>
            <person name="White J."/>
            <person name="Zeng Q."/>
            <person name="Kodira C."/>
            <person name="Yandava C."/>
            <person name="Alvarado L."/>
            <person name="O'Leary S."/>
            <person name="Szabo L."/>
            <person name="Dean R."/>
            <person name="Schein J."/>
        </authorList>
    </citation>
    <scope>NUCLEOTIDE SEQUENCE</scope>
    <source>
        <strain>CRL 75-36-700-3</strain>
    </source>
</reference>
<evidence type="ECO:0000256" key="7">
    <source>
        <dbReference type="ARBA" id="ARBA00023024"/>
    </source>
</evidence>
<evidence type="ECO:0000256" key="2">
    <source>
        <dbReference type="ARBA" id="ARBA00004609"/>
    </source>
</evidence>
<evidence type="ECO:0000256" key="14">
    <source>
        <dbReference type="ARBA" id="ARBA00048494"/>
    </source>
</evidence>
<keyword evidence="18" id="KW-0732">Signal</keyword>
<dbReference type="EMBL" id="DS178277">
    <property type="protein sequence ID" value="EFP80849.2"/>
    <property type="molecule type" value="Genomic_DNA"/>
</dbReference>
<dbReference type="GO" id="GO:0098552">
    <property type="term" value="C:side of membrane"/>
    <property type="evidence" value="ECO:0007669"/>
    <property type="project" value="UniProtKB-KW"/>
</dbReference>
<dbReference type="InterPro" id="IPR002509">
    <property type="entry name" value="NODB_dom"/>
</dbReference>
<evidence type="ECO:0000256" key="17">
    <source>
        <dbReference type="SAM" id="MobiDB-lite"/>
    </source>
</evidence>
<organism evidence="20 21">
    <name type="scientific">Puccinia graminis f. sp. tritici (strain CRL 75-36-700-3 / race SCCL)</name>
    <name type="common">Black stem rust fungus</name>
    <dbReference type="NCBI Taxonomy" id="418459"/>
    <lineage>
        <taxon>Eukaryota</taxon>
        <taxon>Fungi</taxon>
        <taxon>Dikarya</taxon>
        <taxon>Basidiomycota</taxon>
        <taxon>Pucciniomycotina</taxon>
        <taxon>Pucciniomycetes</taxon>
        <taxon>Pucciniales</taxon>
        <taxon>Pucciniaceae</taxon>
        <taxon>Puccinia</taxon>
    </lineage>
</organism>
<dbReference type="GO" id="GO:0000272">
    <property type="term" value="P:polysaccharide catabolic process"/>
    <property type="evidence" value="ECO:0007669"/>
    <property type="project" value="UniProtKB-KW"/>
</dbReference>
<dbReference type="Proteomes" id="UP000008783">
    <property type="component" value="Unassembled WGS sequence"/>
</dbReference>
<keyword evidence="12" id="KW-0624">Polysaccharide degradation</keyword>
<dbReference type="STRING" id="418459.E3K974"/>
<dbReference type="Pfam" id="PF01522">
    <property type="entry name" value="Polysacc_deac_1"/>
    <property type="match status" value="1"/>
</dbReference>
<dbReference type="InterPro" id="IPR011330">
    <property type="entry name" value="Glyco_hydro/deAcase_b/a-brl"/>
</dbReference>
<dbReference type="PANTHER" id="PTHR10587:SF135">
    <property type="entry name" value="CHITIN DEACETYLASE 3"/>
    <property type="match status" value="1"/>
</dbReference>
<keyword evidence="4" id="KW-0472">Membrane</keyword>
<comment type="catalytic activity">
    <reaction evidence="14">
        <text>[(1-&gt;4)-N-acetyl-beta-D-glucosaminyl](n) + n H2O = chitosan + n acetate</text>
        <dbReference type="Rhea" id="RHEA:10464"/>
        <dbReference type="Rhea" id="RHEA-COMP:9593"/>
        <dbReference type="Rhea" id="RHEA-COMP:9597"/>
        <dbReference type="ChEBI" id="CHEBI:15377"/>
        <dbReference type="ChEBI" id="CHEBI:17029"/>
        <dbReference type="ChEBI" id="CHEBI:30089"/>
        <dbReference type="ChEBI" id="CHEBI:57704"/>
        <dbReference type="EC" id="3.5.1.41"/>
    </reaction>
    <physiologicalReaction direction="left-to-right" evidence="14">
        <dbReference type="Rhea" id="RHEA:10465"/>
    </physiologicalReaction>
</comment>
<dbReference type="Gene3D" id="3.20.20.370">
    <property type="entry name" value="Glycoside hydrolase/deacetylase"/>
    <property type="match status" value="1"/>
</dbReference>
<dbReference type="AlphaFoldDB" id="E3K974"/>
<evidence type="ECO:0000256" key="13">
    <source>
        <dbReference type="ARBA" id="ARBA00024056"/>
    </source>
</evidence>
<dbReference type="PROSITE" id="PS51677">
    <property type="entry name" value="NODB"/>
    <property type="match status" value="1"/>
</dbReference>
<proteinExistence type="inferred from homology"/>
<gene>
    <name evidence="20" type="ORF">PGTG_07101</name>
</gene>
<dbReference type="SUPFAM" id="SSF88713">
    <property type="entry name" value="Glycoside hydrolase/deacetylase"/>
    <property type="match status" value="1"/>
</dbReference>
<keyword evidence="7" id="KW-0146">Chitin degradation</keyword>
<protein>
    <recommendedName>
        <fullName evidence="16">Chitin deacetylase 3</fullName>
        <ecNumber evidence="13">3.5.1.41</ecNumber>
    </recommendedName>
</protein>
<dbReference type="eggNOG" id="ENOG502QZU8">
    <property type="taxonomic scope" value="Eukaryota"/>
</dbReference>
<evidence type="ECO:0000256" key="18">
    <source>
        <dbReference type="SAM" id="SignalP"/>
    </source>
</evidence>
<dbReference type="GO" id="GO:0008061">
    <property type="term" value="F:chitin binding"/>
    <property type="evidence" value="ECO:0007669"/>
    <property type="project" value="UniProtKB-KW"/>
</dbReference>
<dbReference type="OrthoDB" id="407355at2759"/>
<dbReference type="GO" id="GO:0006032">
    <property type="term" value="P:chitin catabolic process"/>
    <property type="evidence" value="ECO:0007669"/>
    <property type="project" value="UniProtKB-KW"/>
</dbReference>
<dbReference type="InterPro" id="IPR050248">
    <property type="entry name" value="Polysacc_deacetylase_ArnD"/>
</dbReference>
<evidence type="ECO:0000256" key="9">
    <source>
        <dbReference type="ARBA" id="ARBA00023285"/>
    </source>
</evidence>
<keyword evidence="10" id="KW-0449">Lipoprotein</keyword>
<feature type="signal peptide" evidence="18">
    <location>
        <begin position="1"/>
        <end position="21"/>
    </location>
</feature>
<comment type="function">
    <text evidence="15">Hydrolyzes the N-acetamido groups of N-acetyl-D-glucosamine residues in chitin to form chitosan and acetate. Chitosan is required to anchor melanin to the cell wall, for maintenance of cell wall integrity, and for proper cytokinesis. Chitosan offers an advantage during infection as it is less readily detected than chitin by host immunosurveillance mechanisms.</text>
</comment>
<keyword evidence="5" id="KW-0147">Chitin-binding</keyword>
<keyword evidence="21" id="KW-1185">Reference proteome</keyword>
<comment type="cofactor">
    <cofactor evidence="1">
        <name>Co(2+)</name>
        <dbReference type="ChEBI" id="CHEBI:48828"/>
    </cofactor>
</comment>
<keyword evidence="11" id="KW-0961">Cell wall biogenesis/degradation</keyword>
<comment type="subcellular location">
    <subcellularLocation>
        <location evidence="2">Cell membrane</location>
        <topology evidence="2">Lipid-anchor</topology>
        <topology evidence="2">GPI-anchor</topology>
    </subcellularLocation>
</comment>
<dbReference type="EC" id="3.5.1.41" evidence="13"/>
<keyword evidence="9" id="KW-0170">Cobalt</keyword>
<dbReference type="GO" id="GO:0004099">
    <property type="term" value="F:chitin deacetylase activity"/>
    <property type="evidence" value="ECO:0000318"/>
    <property type="project" value="GO_Central"/>
</dbReference>
<evidence type="ECO:0000256" key="11">
    <source>
        <dbReference type="ARBA" id="ARBA00023316"/>
    </source>
</evidence>
<evidence type="ECO:0000256" key="15">
    <source>
        <dbReference type="ARBA" id="ARBA00060132"/>
    </source>
</evidence>
<evidence type="ECO:0000256" key="1">
    <source>
        <dbReference type="ARBA" id="ARBA00001941"/>
    </source>
</evidence>
<keyword evidence="6" id="KW-0165">Cleavage on pair of basic residues</keyword>
<dbReference type="VEuPathDB" id="FungiDB:PGTG_07101"/>
<evidence type="ECO:0000256" key="12">
    <source>
        <dbReference type="ARBA" id="ARBA00023326"/>
    </source>
</evidence>